<evidence type="ECO:0000256" key="7">
    <source>
        <dbReference type="ARBA" id="ARBA00023136"/>
    </source>
</evidence>
<dbReference type="InterPro" id="IPR004761">
    <property type="entry name" value="Spore_GerAB"/>
</dbReference>
<comment type="similarity">
    <text evidence="2">Belongs to the amino acid-polyamine-organocation (APC) superfamily. Spore germination protein (SGP) (TC 2.A.3.9) family.</text>
</comment>
<evidence type="ECO:0000256" key="2">
    <source>
        <dbReference type="ARBA" id="ARBA00007998"/>
    </source>
</evidence>
<evidence type="ECO:0000256" key="6">
    <source>
        <dbReference type="ARBA" id="ARBA00022989"/>
    </source>
</evidence>
<keyword evidence="6 8" id="KW-1133">Transmembrane helix</keyword>
<evidence type="ECO:0000256" key="4">
    <source>
        <dbReference type="ARBA" id="ARBA00022544"/>
    </source>
</evidence>
<protein>
    <submittedName>
        <fullName evidence="9">Endospore germination permease</fullName>
    </submittedName>
</protein>
<feature type="transmembrane region" description="Helical" evidence="8">
    <location>
        <begin position="271"/>
        <end position="295"/>
    </location>
</feature>
<dbReference type="PANTHER" id="PTHR34975:SF2">
    <property type="entry name" value="SPORE GERMINATION PROTEIN A2"/>
    <property type="match status" value="1"/>
</dbReference>
<feature type="transmembrane region" description="Helical" evidence="8">
    <location>
        <begin position="86"/>
        <end position="105"/>
    </location>
</feature>
<feature type="transmembrane region" description="Helical" evidence="8">
    <location>
        <begin position="307"/>
        <end position="325"/>
    </location>
</feature>
<keyword evidence="10" id="KW-1185">Reference proteome</keyword>
<sequence>MKTGERIGGKQLFCVIAVMQSGMNVLLTINPAIAAARQDAWLSELLAGAVGLFMVFVHARLSLLFPGMTFVEYVVKIVGKWAGNALIGFYMLFWYVVLAMILRQYTEFILSTILPRTPMLVPLLGLLLAAVYVTVAGIEVLARCAELFGPFILLGIFLPLLLSISDMKINNLLPVFADTGMLKIVQGSLPTMTFLGDCVIMCMLYKFVERPERGSRFVLLGVAVSSFLTCVSTFLVIAVLGQAQGAGITYPYFNLIRNTSYFDFVQNLDSLVIAIWIVSVFIKVSLYLFVCAHGTAQWFGVRRWRRMLWFTAPAVLAISLVPRDFVESSVIFPQRIAIPYILPYHMFGIPLILWAIAKIRGAGRAAPGKN</sequence>
<keyword evidence="5 8" id="KW-0812">Transmembrane</keyword>
<dbReference type="PANTHER" id="PTHR34975">
    <property type="entry name" value="SPORE GERMINATION PROTEIN A2"/>
    <property type="match status" value="1"/>
</dbReference>
<gene>
    <name evidence="9" type="ORF">I8J29_22515</name>
</gene>
<feature type="transmembrane region" description="Helical" evidence="8">
    <location>
        <begin position="147"/>
        <end position="164"/>
    </location>
</feature>
<dbReference type="NCBIfam" id="TIGR00912">
    <property type="entry name" value="2A0309"/>
    <property type="match status" value="1"/>
</dbReference>
<evidence type="ECO:0000256" key="3">
    <source>
        <dbReference type="ARBA" id="ARBA00022448"/>
    </source>
</evidence>
<keyword evidence="4" id="KW-0309">Germination</keyword>
<feature type="transmembrane region" description="Helical" evidence="8">
    <location>
        <begin position="117"/>
        <end position="135"/>
    </location>
</feature>
<comment type="subcellular location">
    <subcellularLocation>
        <location evidence="1">Membrane</location>
        <topology evidence="1">Multi-pass membrane protein</topology>
    </subcellularLocation>
</comment>
<dbReference type="RefSeq" id="WP_208849716.1">
    <property type="nucleotide sequence ID" value="NZ_JAGGDJ010000025.1"/>
</dbReference>
<dbReference type="EMBL" id="JAGGDJ010000025">
    <property type="protein sequence ID" value="MBO7746981.1"/>
    <property type="molecule type" value="Genomic_DNA"/>
</dbReference>
<evidence type="ECO:0000256" key="1">
    <source>
        <dbReference type="ARBA" id="ARBA00004141"/>
    </source>
</evidence>
<feature type="transmembrane region" description="Helical" evidence="8">
    <location>
        <begin position="45"/>
        <end position="65"/>
    </location>
</feature>
<reference evidence="9 10" key="1">
    <citation type="submission" date="2021-03" db="EMBL/GenBank/DDBJ databases">
        <title>Paenibacillus artemisicola MWE-103 whole genome sequence.</title>
        <authorList>
            <person name="Ham Y.J."/>
        </authorList>
    </citation>
    <scope>NUCLEOTIDE SEQUENCE [LARGE SCALE GENOMIC DNA]</scope>
    <source>
        <strain evidence="9 10">MWE-103</strain>
    </source>
</reference>
<keyword evidence="7 8" id="KW-0472">Membrane</keyword>
<comment type="caution">
    <text evidence="9">The sequence shown here is derived from an EMBL/GenBank/DDBJ whole genome shotgun (WGS) entry which is preliminary data.</text>
</comment>
<evidence type="ECO:0000313" key="10">
    <source>
        <dbReference type="Proteomes" id="UP000670947"/>
    </source>
</evidence>
<proteinExistence type="inferred from homology"/>
<keyword evidence="3" id="KW-0813">Transport</keyword>
<feature type="transmembrane region" description="Helical" evidence="8">
    <location>
        <begin position="337"/>
        <end position="357"/>
    </location>
</feature>
<feature type="transmembrane region" description="Helical" evidence="8">
    <location>
        <begin position="184"/>
        <end position="205"/>
    </location>
</feature>
<dbReference type="Proteomes" id="UP000670947">
    <property type="component" value="Unassembled WGS sequence"/>
</dbReference>
<accession>A0ABS3WFU2</accession>
<dbReference type="Gene3D" id="1.20.1740.10">
    <property type="entry name" value="Amino acid/polyamine transporter I"/>
    <property type="match status" value="1"/>
</dbReference>
<name>A0ABS3WFU2_9BACL</name>
<feature type="transmembrane region" description="Helical" evidence="8">
    <location>
        <begin position="217"/>
        <end position="240"/>
    </location>
</feature>
<organism evidence="9 10">
    <name type="scientific">Paenibacillus artemisiicola</name>
    <dbReference type="NCBI Taxonomy" id="1172618"/>
    <lineage>
        <taxon>Bacteria</taxon>
        <taxon>Bacillati</taxon>
        <taxon>Bacillota</taxon>
        <taxon>Bacilli</taxon>
        <taxon>Bacillales</taxon>
        <taxon>Paenibacillaceae</taxon>
        <taxon>Paenibacillus</taxon>
    </lineage>
</organism>
<evidence type="ECO:0000256" key="8">
    <source>
        <dbReference type="SAM" id="Phobius"/>
    </source>
</evidence>
<evidence type="ECO:0000313" key="9">
    <source>
        <dbReference type="EMBL" id="MBO7746981.1"/>
    </source>
</evidence>
<feature type="transmembrane region" description="Helical" evidence="8">
    <location>
        <begin position="12"/>
        <end position="33"/>
    </location>
</feature>
<evidence type="ECO:0000256" key="5">
    <source>
        <dbReference type="ARBA" id="ARBA00022692"/>
    </source>
</evidence>
<dbReference type="Pfam" id="PF03845">
    <property type="entry name" value="Spore_permease"/>
    <property type="match status" value="1"/>
</dbReference>